<comment type="caution">
    <text evidence="1">The sequence shown here is derived from an EMBL/GenBank/DDBJ whole genome shotgun (WGS) entry which is preliminary data.</text>
</comment>
<protein>
    <submittedName>
        <fullName evidence="1">Tetratricopeptide (TPR) repeat protein</fullName>
    </submittedName>
</protein>
<dbReference type="RefSeq" id="WP_307517382.1">
    <property type="nucleotide sequence ID" value="NZ_JAUSZI010000002.1"/>
</dbReference>
<dbReference type="SUPFAM" id="SSF48452">
    <property type="entry name" value="TPR-like"/>
    <property type="match status" value="1"/>
</dbReference>
<dbReference type="InterPro" id="IPR010982">
    <property type="entry name" value="Lambda_DNA-bd_dom_sf"/>
</dbReference>
<reference evidence="1 2" key="1">
    <citation type="submission" date="2023-07" db="EMBL/GenBank/DDBJ databases">
        <title>Comparative genomics of wheat-associated soil bacteria to identify genetic determinants of phenazine resistance.</title>
        <authorList>
            <person name="Mouncey N."/>
        </authorList>
    </citation>
    <scope>NUCLEOTIDE SEQUENCE [LARGE SCALE GENOMIC DNA]</scope>
    <source>
        <strain evidence="1 2">V2I4</strain>
    </source>
</reference>
<organism evidence="1 2">
    <name type="scientific">Streptomyces umbrinus</name>
    <dbReference type="NCBI Taxonomy" id="67370"/>
    <lineage>
        <taxon>Bacteria</taxon>
        <taxon>Bacillati</taxon>
        <taxon>Actinomycetota</taxon>
        <taxon>Actinomycetes</taxon>
        <taxon>Kitasatosporales</taxon>
        <taxon>Streptomycetaceae</taxon>
        <taxon>Streptomyces</taxon>
        <taxon>Streptomyces phaeochromogenes group</taxon>
    </lineage>
</organism>
<gene>
    <name evidence="1" type="ORF">QF035_000096</name>
</gene>
<evidence type="ECO:0000313" key="1">
    <source>
        <dbReference type="EMBL" id="MDQ1022514.1"/>
    </source>
</evidence>
<name>A0ABU0SG39_9ACTN</name>
<dbReference type="InterPro" id="IPR011990">
    <property type="entry name" value="TPR-like_helical_dom_sf"/>
</dbReference>
<sequence length="489" mass="52967">MTPRPKPGSKADRDALRYDMTAAGCTITDIAIEMRTRYGMRPREAWRHARGWTLQEAADRITQVSSQHRGEAVAADASLLAKWEKWPGPSARRPTPSVLLAMADAFACRVEDLLDLDDRRVLPDADLRLLSGTTSSPEPTPATRITATAVPEPSGSELVRLAADESATWAQWAEASNVGDIALEQVMADARALASDYLTADPLPLFVRTRQLRDRVFSLLEGHQHPRQAADLYVVAGYLCGLLTWMSSDLGQLRDADTQGRTAWLCAELAGHNDLRAWVLSTRSKVAFWDGRLRDAVHYARRGAAYRPTGTVGVLLACQEADAWSQLGAESEALGALARADDARETMAGEDDVGGIFACQPARQENYVAAVQLRIGRPVDALRAADNALVLLKSQPVRAYGTEAQIHISKAAAHLATGEAEGAFEALAPVLALPPDHRMEPVTRRLGELPVDFNRAPAAGRVGLRAAIEKFRLHSAPRHLALSPGEGPA</sequence>
<dbReference type="Gene3D" id="1.25.40.10">
    <property type="entry name" value="Tetratricopeptide repeat domain"/>
    <property type="match status" value="1"/>
</dbReference>
<proteinExistence type="predicted"/>
<dbReference type="Gene3D" id="1.10.260.40">
    <property type="entry name" value="lambda repressor-like DNA-binding domains"/>
    <property type="match status" value="1"/>
</dbReference>
<keyword evidence="2" id="KW-1185">Reference proteome</keyword>
<accession>A0ABU0SG39</accession>
<dbReference type="InterPro" id="IPR001387">
    <property type="entry name" value="Cro/C1-type_HTH"/>
</dbReference>
<dbReference type="Proteomes" id="UP001230328">
    <property type="component" value="Unassembled WGS sequence"/>
</dbReference>
<dbReference type="EMBL" id="JAUSZI010000002">
    <property type="protein sequence ID" value="MDQ1022514.1"/>
    <property type="molecule type" value="Genomic_DNA"/>
</dbReference>
<dbReference type="CDD" id="cd00093">
    <property type="entry name" value="HTH_XRE"/>
    <property type="match status" value="1"/>
</dbReference>
<evidence type="ECO:0000313" key="2">
    <source>
        <dbReference type="Proteomes" id="UP001230328"/>
    </source>
</evidence>